<dbReference type="HOGENOM" id="CLU_3264090_0_0_3"/>
<name>A8ZLE7_ACAM1</name>
<dbReference type="AlphaFoldDB" id="A8ZLE7"/>
<keyword evidence="1" id="KW-0614">Plasmid</keyword>
<evidence type="ECO:0000313" key="1">
    <source>
        <dbReference type="EMBL" id="ABW31974.1"/>
    </source>
</evidence>
<accession>A8ZLE7</accession>
<keyword evidence="2" id="KW-1185">Reference proteome</keyword>
<dbReference type="EMBL" id="CP000839">
    <property type="protein sequence ID" value="ABW31974.1"/>
    <property type="molecule type" value="Genomic_DNA"/>
</dbReference>
<reference evidence="1 2" key="1">
    <citation type="journal article" date="2008" name="Proc. Natl. Acad. Sci. U.S.A.">
        <title>Niche adaptation and genome expansion in the chlorophyll d-producing cyanobacterium Acaryochloris marina.</title>
        <authorList>
            <person name="Swingley W.D."/>
            <person name="Chen M."/>
            <person name="Cheung P.C."/>
            <person name="Conrad A.L."/>
            <person name="Dejesa L.C."/>
            <person name="Hao J."/>
            <person name="Honchak B.M."/>
            <person name="Karbach L.E."/>
            <person name="Kurdoglu A."/>
            <person name="Lahiri S."/>
            <person name="Mastrian S.D."/>
            <person name="Miyashita H."/>
            <person name="Page L."/>
            <person name="Ramakrishna P."/>
            <person name="Satoh S."/>
            <person name="Sattley W.M."/>
            <person name="Shimada Y."/>
            <person name="Taylor H.L."/>
            <person name="Tomo T."/>
            <person name="Tsuchiya T."/>
            <person name="Wang Z.T."/>
            <person name="Raymond J."/>
            <person name="Mimuro M."/>
            <person name="Blankenship R.E."/>
            <person name="Touchman J.W."/>
        </authorList>
    </citation>
    <scope>NUCLEOTIDE SEQUENCE [LARGE SCALE GENOMIC DNA]</scope>
    <source>
        <strain evidence="2">MBIC 11017</strain>
        <plasmid evidence="2">Plasmid pREB2</plasmid>
    </source>
</reference>
<dbReference type="KEGG" id="amr:AM1_B0255"/>
<geneLocation type="plasmid" evidence="1 2">
    <name>pREB2</name>
</geneLocation>
<organism evidence="1 2">
    <name type="scientific">Acaryochloris marina (strain MBIC 11017)</name>
    <dbReference type="NCBI Taxonomy" id="329726"/>
    <lineage>
        <taxon>Bacteria</taxon>
        <taxon>Bacillati</taxon>
        <taxon>Cyanobacteriota</taxon>
        <taxon>Cyanophyceae</taxon>
        <taxon>Acaryochloridales</taxon>
        <taxon>Acaryochloridaceae</taxon>
        <taxon>Acaryochloris</taxon>
    </lineage>
</organism>
<dbReference type="Proteomes" id="UP000000268">
    <property type="component" value="Plasmid pREB2"/>
</dbReference>
<protein>
    <submittedName>
        <fullName evidence="1">Uncharacterized protein</fullName>
    </submittedName>
</protein>
<gene>
    <name evidence="1" type="ordered locus">AM1_B0255</name>
</gene>
<evidence type="ECO:0000313" key="2">
    <source>
        <dbReference type="Proteomes" id="UP000000268"/>
    </source>
</evidence>
<proteinExistence type="predicted"/>
<sequence length="41" mass="4887">MPDRSPDPDYPLIAPRRPHWLGLRDYCLDFASQVEKMRVFP</sequence>